<dbReference type="AlphaFoldDB" id="A0A857J9J1"/>
<accession>A0A857J9J1</accession>
<organism evidence="2 3">
    <name type="scientific">Xylophilus rhododendri</name>
    <dbReference type="NCBI Taxonomy" id="2697032"/>
    <lineage>
        <taxon>Bacteria</taxon>
        <taxon>Pseudomonadati</taxon>
        <taxon>Pseudomonadota</taxon>
        <taxon>Betaproteobacteria</taxon>
        <taxon>Burkholderiales</taxon>
        <taxon>Xylophilus</taxon>
    </lineage>
</organism>
<keyword evidence="3" id="KW-1185">Reference proteome</keyword>
<evidence type="ECO:0000256" key="1">
    <source>
        <dbReference type="SAM" id="Phobius"/>
    </source>
</evidence>
<dbReference type="RefSeq" id="WP_160553221.1">
    <property type="nucleotide sequence ID" value="NZ_CP047650.1"/>
</dbReference>
<keyword evidence="1" id="KW-0812">Transmembrane</keyword>
<dbReference type="Proteomes" id="UP000464787">
    <property type="component" value="Chromosome"/>
</dbReference>
<dbReference type="EMBL" id="CP047650">
    <property type="protein sequence ID" value="QHI99408.1"/>
    <property type="molecule type" value="Genomic_DNA"/>
</dbReference>
<sequence length="239" mass="25969">MPGSNSSDARALPEAAPQAPGHLLDLAVHALPEPGGELAAGSTSRGRWKMLFILAVCAAPVVASYFTFYVVRPQSHRSYGELIAEQPALPDLVARQLDGGAVRLPSLAGQWLLVSVAGGACGADCEQRLYLQRQLRESLGKERDRLDWVWLVDDEAPVAATLQPALAQATVLRLPAADIARWLQPEAGHRLTDHLYLVDPLGHWMMRFPAAMDMAGAAKAKRDLDRLLRAAASWDREGR</sequence>
<keyword evidence="1" id="KW-0472">Membrane</keyword>
<feature type="transmembrane region" description="Helical" evidence="1">
    <location>
        <begin position="51"/>
        <end position="71"/>
    </location>
</feature>
<keyword evidence="1" id="KW-1133">Transmembrane helix</keyword>
<gene>
    <name evidence="2" type="ORF">GT347_16340</name>
</gene>
<evidence type="ECO:0000313" key="2">
    <source>
        <dbReference type="EMBL" id="QHI99408.1"/>
    </source>
</evidence>
<proteinExistence type="predicted"/>
<reference evidence="2 3" key="1">
    <citation type="submission" date="2020-01" db="EMBL/GenBank/DDBJ databases">
        <title>Genome sequencing of strain KACC 21265.</title>
        <authorList>
            <person name="Heo J."/>
            <person name="Kim S.-J."/>
            <person name="Kim J.-S."/>
            <person name="Hong S.-B."/>
            <person name="Kwon S.-W."/>
        </authorList>
    </citation>
    <scope>NUCLEOTIDE SEQUENCE [LARGE SCALE GENOMIC DNA]</scope>
    <source>
        <strain evidence="2 3">KACC 21265</strain>
    </source>
</reference>
<evidence type="ECO:0000313" key="3">
    <source>
        <dbReference type="Proteomes" id="UP000464787"/>
    </source>
</evidence>
<protein>
    <recommendedName>
        <fullName evidence="4">Transmembrane protein</fullName>
    </recommendedName>
</protein>
<dbReference type="InterPro" id="IPR036249">
    <property type="entry name" value="Thioredoxin-like_sf"/>
</dbReference>
<dbReference type="KEGG" id="xyk:GT347_16340"/>
<evidence type="ECO:0008006" key="4">
    <source>
        <dbReference type="Google" id="ProtNLM"/>
    </source>
</evidence>
<dbReference type="SUPFAM" id="SSF52833">
    <property type="entry name" value="Thioredoxin-like"/>
    <property type="match status" value="1"/>
</dbReference>
<name>A0A857J9J1_9BURK</name>